<dbReference type="InterPro" id="IPR050397">
    <property type="entry name" value="Env_Response_Regulators"/>
</dbReference>
<evidence type="ECO:0000256" key="2">
    <source>
        <dbReference type="ARBA" id="ARBA00023125"/>
    </source>
</evidence>
<dbReference type="InterPro" id="IPR018488">
    <property type="entry name" value="cNMP-bd_CS"/>
</dbReference>
<keyword evidence="10" id="KW-1185">Reference proteome</keyword>
<dbReference type="GO" id="GO:0003700">
    <property type="term" value="F:DNA-binding transcription factor activity"/>
    <property type="evidence" value="ECO:0007669"/>
    <property type="project" value="TreeGrafter"/>
</dbReference>
<dbReference type="SUPFAM" id="SSF51206">
    <property type="entry name" value="cAMP-binding domain-like"/>
    <property type="match status" value="1"/>
</dbReference>
<dbReference type="GO" id="GO:0005829">
    <property type="term" value="C:cytosol"/>
    <property type="evidence" value="ECO:0007669"/>
    <property type="project" value="TreeGrafter"/>
</dbReference>
<reference evidence="9" key="1">
    <citation type="submission" date="2015-07" db="EMBL/GenBank/DDBJ databases">
        <title>Genome sequencing project for genomic taxonomy and phylogenomics of Bacillus-like bacteria.</title>
        <authorList>
            <person name="Liu B."/>
            <person name="Wang J."/>
            <person name="Zhu Y."/>
            <person name="Liu G."/>
            <person name="Chen Q."/>
            <person name="Chen Z."/>
            <person name="Lan J."/>
            <person name="Che J."/>
            <person name="Ge C."/>
            <person name="Shi H."/>
            <person name="Pan Z."/>
            <person name="Liu X."/>
        </authorList>
    </citation>
    <scope>NUCLEOTIDE SEQUENCE [LARGE SCALE GENOMIC DNA]</scope>
    <source>
        <strain evidence="9">DSM 9887</strain>
    </source>
</reference>
<feature type="domain" description="HTH crp-type" evidence="6">
    <location>
        <begin position="146"/>
        <end position="219"/>
    </location>
</feature>
<dbReference type="PROSITE" id="PS51063">
    <property type="entry name" value="HTH_CRP_2"/>
    <property type="match status" value="1"/>
</dbReference>
<name>A0A0K9YL77_9BACL</name>
<dbReference type="GO" id="GO:0003677">
    <property type="term" value="F:DNA binding"/>
    <property type="evidence" value="ECO:0007669"/>
    <property type="project" value="UniProtKB-KW"/>
</dbReference>
<evidence type="ECO:0000256" key="4">
    <source>
        <dbReference type="ARBA" id="ARBA00023163"/>
    </source>
</evidence>
<dbReference type="PRINTS" id="PR00034">
    <property type="entry name" value="HTHCRP"/>
</dbReference>
<dbReference type="AlphaFoldDB" id="A0A0K9YL77"/>
<evidence type="ECO:0000259" key="6">
    <source>
        <dbReference type="PROSITE" id="PS51063"/>
    </source>
</evidence>
<evidence type="ECO:0000256" key="3">
    <source>
        <dbReference type="ARBA" id="ARBA00023159"/>
    </source>
</evidence>
<dbReference type="InterPro" id="IPR036388">
    <property type="entry name" value="WH-like_DNA-bd_sf"/>
</dbReference>
<dbReference type="OrthoDB" id="9812325at2"/>
<sequence length="228" mass="26602">MTEQHFLRHFPFFQDLEDEDLAKLAPLFLTRTYEKGTNIFREGEAGEELYIIKSGVVKIYRDDEIRDIILAIFRDGDFFGEMAVLENEQVRSASAKTMEKTVVYYLNRRDFVALLEQNPKISWRILETALDRLRKANELITDLTLLDVRTRIIKMMLRLTEKHGVNQKAGILIDLKLTHQQIADMTGTVRETVTKVLLDLQNQDFIQIKKKKILICNLAEIERLVETS</sequence>
<dbReference type="SUPFAM" id="SSF46785">
    <property type="entry name" value="Winged helix' DNA-binding domain"/>
    <property type="match status" value="1"/>
</dbReference>
<dbReference type="PATRIC" id="fig|54915.3.peg.4440"/>
<dbReference type="EMBL" id="BJON01000018">
    <property type="protein sequence ID" value="GED70845.1"/>
    <property type="molecule type" value="Genomic_DNA"/>
</dbReference>
<dbReference type="Gene3D" id="1.10.10.10">
    <property type="entry name" value="Winged helix-like DNA-binding domain superfamily/Winged helix DNA-binding domain"/>
    <property type="match status" value="1"/>
</dbReference>
<dbReference type="PANTHER" id="PTHR24567:SF74">
    <property type="entry name" value="HTH-TYPE TRANSCRIPTIONAL REGULATOR ARCR"/>
    <property type="match status" value="1"/>
</dbReference>
<reference evidence="8" key="2">
    <citation type="submission" date="2015-07" db="EMBL/GenBank/DDBJ databases">
        <title>MeaNS - Measles Nucleotide Surveillance Program.</title>
        <authorList>
            <person name="Tran T."/>
            <person name="Druce J."/>
        </authorList>
    </citation>
    <scope>NUCLEOTIDE SEQUENCE</scope>
    <source>
        <strain evidence="8">DSM 9887</strain>
    </source>
</reference>
<dbReference type="InterPro" id="IPR012318">
    <property type="entry name" value="HTH_CRP"/>
</dbReference>
<dbReference type="Proteomes" id="UP000319578">
    <property type="component" value="Unassembled WGS sequence"/>
</dbReference>
<evidence type="ECO:0000259" key="5">
    <source>
        <dbReference type="PROSITE" id="PS50042"/>
    </source>
</evidence>
<keyword evidence="2" id="KW-0238">DNA-binding</keyword>
<dbReference type="PROSITE" id="PS00889">
    <property type="entry name" value="CNMP_BINDING_2"/>
    <property type="match status" value="1"/>
</dbReference>
<proteinExistence type="predicted"/>
<evidence type="ECO:0000313" key="9">
    <source>
        <dbReference type="Proteomes" id="UP000036834"/>
    </source>
</evidence>
<dbReference type="SMART" id="SM00100">
    <property type="entry name" value="cNMP"/>
    <property type="match status" value="1"/>
</dbReference>
<dbReference type="Gene3D" id="2.60.120.10">
    <property type="entry name" value="Jelly Rolls"/>
    <property type="match status" value="1"/>
</dbReference>
<dbReference type="Pfam" id="PF00027">
    <property type="entry name" value="cNMP_binding"/>
    <property type="match status" value="1"/>
</dbReference>
<dbReference type="RefSeq" id="WP_049741426.1">
    <property type="nucleotide sequence ID" value="NZ_BJON01000018.1"/>
</dbReference>
<dbReference type="PANTHER" id="PTHR24567">
    <property type="entry name" value="CRP FAMILY TRANSCRIPTIONAL REGULATORY PROTEIN"/>
    <property type="match status" value="1"/>
</dbReference>
<evidence type="ECO:0000313" key="7">
    <source>
        <dbReference type="EMBL" id="GED70845.1"/>
    </source>
</evidence>
<accession>A0A0K9YL77</accession>
<protein>
    <submittedName>
        <fullName evidence="7">Catabolite gene activator</fullName>
    </submittedName>
    <submittedName>
        <fullName evidence="8">Crp/Fnr family transcriptional regulator</fullName>
    </submittedName>
</protein>
<keyword evidence="4" id="KW-0804">Transcription</keyword>
<evidence type="ECO:0000313" key="10">
    <source>
        <dbReference type="Proteomes" id="UP000319578"/>
    </source>
</evidence>
<dbReference type="InterPro" id="IPR014710">
    <property type="entry name" value="RmlC-like_jellyroll"/>
</dbReference>
<evidence type="ECO:0000313" key="8">
    <source>
        <dbReference type="EMBL" id="KNB69417.1"/>
    </source>
</evidence>
<dbReference type="InterPro" id="IPR018490">
    <property type="entry name" value="cNMP-bd_dom_sf"/>
</dbReference>
<dbReference type="EMBL" id="LGIQ01000011">
    <property type="protein sequence ID" value="KNB69417.1"/>
    <property type="molecule type" value="Genomic_DNA"/>
</dbReference>
<comment type="caution">
    <text evidence="8">The sequence shown here is derived from an EMBL/GenBank/DDBJ whole genome shotgun (WGS) entry which is preliminary data.</text>
</comment>
<reference evidence="7 10" key="3">
    <citation type="submission" date="2019-06" db="EMBL/GenBank/DDBJ databases">
        <title>Whole genome shotgun sequence of Brevibacillus reuszeri NBRC 15719.</title>
        <authorList>
            <person name="Hosoyama A."/>
            <person name="Uohara A."/>
            <person name="Ohji S."/>
            <person name="Ichikawa N."/>
        </authorList>
    </citation>
    <scope>NUCLEOTIDE SEQUENCE [LARGE SCALE GENOMIC DNA]</scope>
    <source>
        <strain evidence="7 10">NBRC 15719</strain>
    </source>
</reference>
<keyword evidence="1" id="KW-0805">Transcription regulation</keyword>
<dbReference type="STRING" id="54915.ADS79_26350"/>
<keyword evidence="3" id="KW-0010">Activator</keyword>
<evidence type="ECO:0000256" key="1">
    <source>
        <dbReference type="ARBA" id="ARBA00023015"/>
    </source>
</evidence>
<dbReference type="InterPro" id="IPR000595">
    <property type="entry name" value="cNMP-bd_dom"/>
</dbReference>
<dbReference type="Pfam" id="PF13545">
    <property type="entry name" value="HTH_Crp_2"/>
    <property type="match status" value="1"/>
</dbReference>
<dbReference type="PROSITE" id="PS50042">
    <property type="entry name" value="CNMP_BINDING_3"/>
    <property type="match status" value="1"/>
</dbReference>
<dbReference type="SMART" id="SM00419">
    <property type="entry name" value="HTH_CRP"/>
    <property type="match status" value="1"/>
</dbReference>
<organism evidence="8 9">
    <name type="scientific">Brevibacillus reuszeri</name>
    <dbReference type="NCBI Taxonomy" id="54915"/>
    <lineage>
        <taxon>Bacteria</taxon>
        <taxon>Bacillati</taxon>
        <taxon>Bacillota</taxon>
        <taxon>Bacilli</taxon>
        <taxon>Bacillales</taxon>
        <taxon>Paenibacillaceae</taxon>
        <taxon>Brevibacillus</taxon>
    </lineage>
</organism>
<dbReference type="InterPro" id="IPR036390">
    <property type="entry name" value="WH_DNA-bd_sf"/>
</dbReference>
<dbReference type="Proteomes" id="UP000036834">
    <property type="component" value="Unassembled WGS sequence"/>
</dbReference>
<dbReference type="CDD" id="cd00038">
    <property type="entry name" value="CAP_ED"/>
    <property type="match status" value="1"/>
</dbReference>
<dbReference type="FunFam" id="1.10.10.10:FF:000019">
    <property type="entry name" value="Crp/Fnr family transcriptional regulator"/>
    <property type="match status" value="1"/>
</dbReference>
<gene>
    <name evidence="8" type="ORF">ADS79_26350</name>
    <name evidence="7" type="ORF">BRE01_45470</name>
</gene>
<feature type="domain" description="Cyclic nucleotide-binding" evidence="5">
    <location>
        <begin position="12"/>
        <end position="132"/>
    </location>
</feature>